<protein>
    <recommendedName>
        <fullName evidence="5">Ubiquitin-like protease family profile domain-containing protein</fullName>
    </recommendedName>
</protein>
<keyword evidence="7" id="KW-1185">Reference proteome</keyword>
<accession>A0A1X6PED2</accession>
<feature type="compositionally biased region" description="Low complexity" evidence="4">
    <location>
        <begin position="306"/>
        <end position="317"/>
    </location>
</feature>
<feature type="region of interest" description="Disordered" evidence="4">
    <location>
        <begin position="270"/>
        <end position="349"/>
    </location>
</feature>
<evidence type="ECO:0000256" key="4">
    <source>
        <dbReference type="SAM" id="MobiDB-lite"/>
    </source>
</evidence>
<evidence type="ECO:0000256" key="3">
    <source>
        <dbReference type="ARBA" id="ARBA00022801"/>
    </source>
</evidence>
<proteinExistence type="inferred from homology"/>
<dbReference type="Pfam" id="PF02902">
    <property type="entry name" value="Peptidase_C48"/>
    <property type="match status" value="1"/>
</dbReference>
<sequence>MISLGAALGRVDKCFSGVYLVVERGDGSKSRPYDGEVIDCVSDSVTDAFKDAFKQVWWQARRPSLGPAVVVGRGGSVAQQRSRSGTAPAAGVGAGNAVVVDGPDGSPPLSLHPPSVLLKAKSAVVGIRILTKKMVDDVLQSLGLATINQMTTTRVKNIFKRISSAVTPPGKGRLQWTWPQACPMELLMNYWQTEEMEEKITVHAGCLYPPWHNIVKTSCGERRLAVIVAAWLSDYWMYNLCMELKVKWTADFRSKLGCAEAAASGLAPLTKKRARLEEKESGKSPKKKRGTGPPHATTTDKRQSPAARKAAAAATATGEDGSAVGAKGSAPATGGADDSLRSTGSSRPLSHVLRDAEGCTLRGLAASTDVSSVEMESSSIENAFVDEEERQAATRAGRFQSLLLPYELVVECMKDYSTNLDASTCATSDTILKVSSHSIPRTTLTREAVMDMLSVHTFNKDVAMLKQSFEWLGDLAGSLEFFPEGLGPIFSPTASVAAIAGDVLEWLSNSRIGDDAWRFFAEEFGANGAEAGDNAYGGQTVNIREVASACQTSWLTSAMINACMVEQRVAARSVGGYTLLIEQVASVLRIRGKEVASEAAQTAATEVAAEVGACRWLGMVVNLCNSHWVSAVVNVVGREVVVYDSLPGTRDAEMALAIERILLLCSAVARKQVALPGEIRGRNQGWTVTRCEGPTQPDGHSCGVYAVAHVACALGGFALSSTRPRADLLRLALIHHVLSRGRHYASARLAWRGASAPPPGGAVAVV</sequence>
<keyword evidence="3" id="KW-0378">Hydrolase</keyword>
<gene>
    <name evidence="6" type="ORF">BU14_0085s0031</name>
</gene>
<dbReference type="Gene3D" id="3.40.395.10">
    <property type="entry name" value="Adenoviral Proteinase, Chain A"/>
    <property type="match status" value="1"/>
</dbReference>
<dbReference type="AlphaFoldDB" id="A0A1X6PED2"/>
<dbReference type="Proteomes" id="UP000218209">
    <property type="component" value="Unassembled WGS sequence"/>
</dbReference>
<dbReference type="GO" id="GO:0006508">
    <property type="term" value="P:proteolysis"/>
    <property type="evidence" value="ECO:0007669"/>
    <property type="project" value="UniProtKB-KW"/>
</dbReference>
<reference evidence="6 7" key="1">
    <citation type="submission" date="2017-03" db="EMBL/GenBank/DDBJ databases">
        <title>WGS assembly of Porphyra umbilicalis.</title>
        <authorList>
            <person name="Brawley S.H."/>
            <person name="Blouin N.A."/>
            <person name="Ficko-Blean E."/>
            <person name="Wheeler G.L."/>
            <person name="Lohr M."/>
            <person name="Goodson H.V."/>
            <person name="Jenkins J.W."/>
            <person name="Blaby-Haas C.E."/>
            <person name="Helliwell K.E."/>
            <person name="Chan C."/>
            <person name="Marriage T."/>
            <person name="Bhattacharya D."/>
            <person name="Klein A.S."/>
            <person name="Badis Y."/>
            <person name="Brodie J."/>
            <person name="Cao Y."/>
            <person name="Collen J."/>
            <person name="Dittami S.M."/>
            <person name="Gachon C.M."/>
            <person name="Green B.R."/>
            <person name="Karpowicz S."/>
            <person name="Kim J.W."/>
            <person name="Kudahl U."/>
            <person name="Lin S."/>
            <person name="Michel G."/>
            <person name="Mittag M."/>
            <person name="Olson B.J."/>
            <person name="Pangilinan J."/>
            <person name="Peng Y."/>
            <person name="Qiu H."/>
            <person name="Shu S."/>
            <person name="Singer J.T."/>
            <person name="Smith A.G."/>
            <person name="Sprecher B.N."/>
            <person name="Wagner V."/>
            <person name="Wang W."/>
            <person name="Wang Z.-Y."/>
            <person name="Yan J."/>
            <person name="Yarish C."/>
            <person name="Zoeuner-Riek S."/>
            <person name="Zhuang Y."/>
            <person name="Zou Y."/>
            <person name="Lindquist E.A."/>
            <person name="Grimwood J."/>
            <person name="Barry K."/>
            <person name="Rokhsar D.S."/>
            <person name="Schmutz J."/>
            <person name="Stiller J.W."/>
            <person name="Grossman A.R."/>
            <person name="Prochnik S.E."/>
        </authorList>
    </citation>
    <scope>NUCLEOTIDE SEQUENCE [LARGE SCALE GENOMIC DNA]</scope>
    <source>
        <strain evidence="6">4086291</strain>
    </source>
</reference>
<dbReference type="InterPro" id="IPR003653">
    <property type="entry name" value="Peptidase_C48_C"/>
</dbReference>
<evidence type="ECO:0000256" key="1">
    <source>
        <dbReference type="ARBA" id="ARBA00005234"/>
    </source>
</evidence>
<evidence type="ECO:0000259" key="5">
    <source>
        <dbReference type="Pfam" id="PF02902"/>
    </source>
</evidence>
<dbReference type="EMBL" id="KV918796">
    <property type="protein sequence ID" value="OSX79180.1"/>
    <property type="molecule type" value="Genomic_DNA"/>
</dbReference>
<organism evidence="6 7">
    <name type="scientific">Porphyra umbilicalis</name>
    <name type="common">Purple laver</name>
    <name type="synonym">Red alga</name>
    <dbReference type="NCBI Taxonomy" id="2786"/>
    <lineage>
        <taxon>Eukaryota</taxon>
        <taxon>Rhodophyta</taxon>
        <taxon>Bangiophyceae</taxon>
        <taxon>Bangiales</taxon>
        <taxon>Bangiaceae</taxon>
        <taxon>Porphyra</taxon>
    </lineage>
</organism>
<evidence type="ECO:0000256" key="2">
    <source>
        <dbReference type="ARBA" id="ARBA00022670"/>
    </source>
</evidence>
<keyword evidence="2" id="KW-0645">Protease</keyword>
<feature type="domain" description="Ubiquitin-like protease family profile" evidence="5">
    <location>
        <begin position="619"/>
        <end position="712"/>
    </location>
</feature>
<dbReference type="InterPro" id="IPR038765">
    <property type="entry name" value="Papain-like_cys_pep_sf"/>
</dbReference>
<dbReference type="SUPFAM" id="SSF54001">
    <property type="entry name" value="Cysteine proteinases"/>
    <property type="match status" value="1"/>
</dbReference>
<evidence type="ECO:0000313" key="7">
    <source>
        <dbReference type="Proteomes" id="UP000218209"/>
    </source>
</evidence>
<comment type="similarity">
    <text evidence="1">Belongs to the peptidase C48 family.</text>
</comment>
<name>A0A1X6PED2_PORUM</name>
<dbReference type="GO" id="GO:0008234">
    <property type="term" value="F:cysteine-type peptidase activity"/>
    <property type="evidence" value="ECO:0007669"/>
    <property type="project" value="InterPro"/>
</dbReference>
<evidence type="ECO:0000313" key="6">
    <source>
        <dbReference type="EMBL" id="OSX79180.1"/>
    </source>
</evidence>